<dbReference type="OrthoDB" id="9760225at2"/>
<dbReference type="GO" id="GO:0043165">
    <property type="term" value="P:Gram-negative-bacterium-type cell outer membrane assembly"/>
    <property type="evidence" value="ECO:0007669"/>
    <property type="project" value="UniProtKB-UniRule"/>
</dbReference>
<comment type="subcellular location">
    <subcellularLocation>
        <location evidence="1">Cell outer membrane</location>
    </subcellularLocation>
</comment>
<gene>
    <name evidence="1" type="primary">lptD</name>
    <name evidence="3" type="ORF">P775_28160</name>
</gene>
<dbReference type="GO" id="GO:0015920">
    <property type="term" value="P:lipopolysaccharide transport"/>
    <property type="evidence" value="ECO:0007669"/>
    <property type="project" value="InterPro"/>
</dbReference>
<keyword evidence="1" id="KW-0472">Membrane</keyword>
<feature type="signal peptide" evidence="1">
    <location>
        <begin position="1"/>
        <end position="26"/>
    </location>
</feature>
<feature type="chain" id="PRO_5013975630" description="LPS-assembly protein LptD" evidence="1">
    <location>
        <begin position="27"/>
        <end position="727"/>
    </location>
</feature>
<reference evidence="3 4" key="1">
    <citation type="submission" date="2013-09" db="EMBL/GenBank/DDBJ databases">
        <title>Genome sequencing of Phaeobacter antarcticus sp. nov. SM1211.</title>
        <authorList>
            <person name="Zhang X.-Y."/>
            <person name="Liu C."/>
            <person name="Chen X.-L."/>
            <person name="Xie B.-B."/>
            <person name="Qin Q.-L."/>
            <person name="Rong J.-C."/>
            <person name="Zhang Y.-Z."/>
        </authorList>
    </citation>
    <scope>NUCLEOTIDE SEQUENCE [LARGE SCALE GENOMIC DNA]</scope>
    <source>
        <strain evidence="3 4">SM1211</strain>
    </source>
</reference>
<keyword evidence="1" id="KW-0998">Cell outer membrane</keyword>
<evidence type="ECO:0000313" key="4">
    <source>
        <dbReference type="Proteomes" id="UP000231259"/>
    </source>
</evidence>
<feature type="domain" description="LptD C-terminal" evidence="2">
    <location>
        <begin position="283"/>
        <end position="653"/>
    </location>
</feature>
<dbReference type="PANTHER" id="PTHR30189">
    <property type="entry name" value="LPS-ASSEMBLY PROTEIN"/>
    <property type="match status" value="1"/>
</dbReference>
<comment type="caution">
    <text evidence="3">The sequence shown here is derived from an EMBL/GenBank/DDBJ whole genome shotgun (WGS) entry which is preliminary data.</text>
</comment>
<keyword evidence="4" id="KW-1185">Reference proteome</keyword>
<dbReference type="PANTHER" id="PTHR30189:SF1">
    <property type="entry name" value="LPS-ASSEMBLY PROTEIN LPTD"/>
    <property type="match status" value="1"/>
</dbReference>
<dbReference type="AlphaFoldDB" id="A0A2G8QT62"/>
<dbReference type="EMBL" id="AWWI01000186">
    <property type="protein sequence ID" value="PIL12381.1"/>
    <property type="molecule type" value="Genomic_DNA"/>
</dbReference>
<evidence type="ECO:0000259" key="2">
    <source>
        <dbReference type="Pfam" id="PF04453"/>
    </source>
</evidence>
<keyword evidence="1" id="KW-0732">Signal</keyword>
<dbReference type="InterPro" id="IPR007543">
    <property type="entry name" value="LptD_C"/>
</dbReference>
<dbReference type="GO" id="GO:0009279">
    <property type="term" value="C:cell outer membrane"/>
    <property type="evidence" value="ECO:0007669"/>
    <property type="project" value="UniProtKB-SubCell"/>
</dbReference>
<dbReference type="HAMAP" id="MF_01411">
    <property type="entry name" value="LPS_assembly_LptD"/>
    <property type="match status" value="1"/>
</dbReference>
<dbReference type="RefSeq" id="WP_099913858.1">
    <property type="nucleotide sequence ID" value="NZ_AWWI01000186.1"/>
</dbReference>
<dbReference type="Pfam" id="PF04453">
    <property type="entry name" value="LptD"/>
    <property type="match status" value="1"/>
</dbReference>
<comment type="caution">
    <text evidence="1">Lacks conserved residue(s) required for the propagation of feature annotation.</text>
</comment>
<accession>A0A2G8QT62</accession>
<dbReference type="GO" id="GO:1990351">
    <property type="term" value="C:transporter complex"/>
    <property type="evidence" value="ECO:0007669"/>
    <property type="project" value="TreeGrafter"/>
</dbReference>
<comment type="similarity">
    <text evidence="1">Belongs to the LptD family.</text>
</comment>
<name>A0A2G8QT62_9RHOB</name>
<dbReference type="InterPro" id="IPR020889">
    <property type="entry name" value="LipoPS_assembly_LptD"/>
</dbReference>
<organism evidence="3 4">
    <name type="scientific">Puniceibacterium antarcticum</name>
    <dbReference type="NCBI Taxonomy" id="1206336"/>
    <lineage>
        <taxon>Bacteria</taxon>
        <taxon>Pseudomonadati</taxon>
        <taxon>Pseudomonadota</taxon>
        <taxon>Alphaproteobacteria</taxon>
        <taxon>Rhodobacterales</taxon>
        <taxon>Paracoccaceae</taxon>
        <taxon>Puniceibacterium</taxon>
    </lineage>
</organism>
<evidence type="ECO:0000256" key="1">
    <source>
        <dbReference type="HAMAP-Rule" id="MF_01411"/>
    </source>
</evidence>
<protein>
    <recommendedName>
        <fullName evidence="1">LPS-assembly protein LptD</fullName>
    </recommendedName>
</protein>
<proteinExistence type="inferred from homology"/>
<comment type="subunit">
    <text evidence="1">Component of the lipopolysaccharide transport and assembly complex.</text>
</comment>
<sequence length="727" mass="81036" precursor="true">MRLFRTLPPLFGLLLAASLPAGPVVAQTAPSTQTLAQDGALLIADQVVVENQSRLIATGNVEALQDGTRLTASRIIYDRDNDSLTLEGPIRITDPQGNVLVADAGQLDTGMKNGLLRGARMVLDQQLQLASVEARRVDGRYTQLSRVAVTSCQVCGDQSAPLWQIRASRVVHDQQERQMYFENAQLRILDVPVFYVPYMRLPDPTLARARGFLIPSIRSTTLLGFGIKTPYFIPIGDDKDLTLTPYLSPVTRTLEARYRQAFRYGEITLNGAFSADTLTSDDTRGYFFATGSFDLKRDFKLSFSIQTTTDDAYLNDYDYSGADRLESNITISRFRRNEMLSASLTHYQSLRDDDSNATQPSIVGLAEYERRFFPRFGGEFRLGAELHNHYRYSDLDVDSNDSDSLVDGRDVTRLNSELSWRNRWTLAGGVRAGVLGELWIDRFWINQDSTMPSNVSQITPAVAVDLRWPWARAGANGARWLIEPVAQAGWIGGERVKVTNDESTRPDFDEGNLLSLSRFPAPDRRERGYTSALGLRLLRDDPASLTAGLTLGRVWREEDDSAFTRSSGLSSATSDWLLAGHIDTSDGLVLSVRSLFDVQQQRVSKAEARAVWSKSRMNLGASYLLLATDPDESRDGTLSEWSFDGRYRFLDNWATASEMRYDLADGRFARAGLDLEYQNECAVVTFSVSRRYASSDSLEPSTSFGLTVELKGFSTASSAGEYRQSCR</sequence>
<comment type="function">
    <text evidence="1">Involved in the assembly of lipopolysaccharide (LPS) at the surface of the outer membrane.</text>
</comment>
<dbReference type="Proteomes" id="UP000231259">
    <property type="component" value="Unassembled WGS sequence"/>
</dbReference>
<dbReference type="InterPro" id="IPR050218">
    <property type="entry name" value="LptD"/>
</dbReference>
<evidence type="ECO:0000313" key="3">
    <source>
        <dbReference type="EMBL" id="PIL12381.1"/>
    </source>
</evidence>